<sequence length="356" mass="40565">MPLAHITRTTFRVADFLSWQRSGQLLLSPAFQRRSVWNASQKSYLLDTVVRGLPVPIVFIRDSIDLDTRSSVREMVDGQQRLRTLISFIDPDALPDFDPERDEFTVRSIHNSEIAGRPFGRLSKDVQTTILGYEISTHVLPLTFEDRDVLQVFARMNSTGLKLNPQELRNAAFAGAFKTYAYELATEQLDRWRDWNLFSEDQIARMREVDLVSDLLINMALGLTGKSQPKIDSYYEENDLEWPGGEQYANRFRHTLDTIDKLAGSTFKTSAWRSEVNFFTLFAVIYDLEWGLGSPGSAGKARKLPTGATTRVHEASEALKSENVPKEVLDAMQRASADLGRRRTRYEYLRNAIQAS</sequence>
<evidence type="ECO:0000259" key="1">
    <source>
        <dbReference type="Pfam" id="PF03235"/>
    </source>
</evidence>
<feature type="domain" description="GmrSD restriction endonucleases N-terminal" evidence="1">
    <location>
        <begin position="15"/>
        <end position="173"/>
    </location>
</feature>
<dbReference type="PANTHER" id="PTHR39639:SF1">
    <property type="entry name" value="DUF262 DOMAIN-CONTAINING PROTEIN"/>
    <property type="match status" value="1"/>
</dbReference>
<proteinExistence type="predicted"/>
<dbReference type="RefSeq" id="WP_224124693.1">
    <property type="nucleotide sequence ID" value="NZ_JAIQZJ010000013.1"/>
</dbReference>
<keyword evidence="3" id="KW-1185">Reference proteome</keyword>
<reference evidence="2 3" key="1">
    <citation type="submission" date="2021-09" db="EMBL/GenBank/DDBJ databases">
        <title>Whole genome sequence of Nocardioides sp. GBK3QG-3.</title>
        <authorList>
            <person name="Tuo L."/>
        </authorList>
    </citation>
    <scope>NUCLEOTIDE SEQUENCE [LARGE SCALE GENOMIC DNA]</scope>
    <source>
        <strain evidence="2 3">GBK3QG-3</strain>
    </source>
</reference>
<name>A0ABS7UH21_9ACTN</name>
<comment type="caution">
    <text evidence="2">The sequence shown here is derived from an EMBL/GenBank/DDBJ whole genome shotgun (WGS) entry which is preliminary data.</text>
</comment>
<protein>
    <submittedName>
        <fullName evidence="2">DUF262 domain-containing protein</fullName>
    </submittedName>
</protein>
<dbReference type="InterPro" id="IPR004919">
    <property type="entry name" value="GmrSD_N"/>
</dbReference>
<dbReference type="Pfam" id="PF03235">
    <property type="entry name" value="GmrSD_N"/>
    <property type="match status" value="1"/>
</dbReference>
<gene>
    <name evidence="2" type="ORF">K8U61_19320</name>
</gene>
<dbReference type="Proteomes" id="UP000780875">
    <property type="component" value="Unassembled WGS sequence"/>
</dbReference>
<dbReference type="PANTHER" id="PTHR39639">
    <property type="entry name" value="CHROMOSOME 16, WHOLE GENOME SHOTGUN SEQUENCE"/>
    <property type="match status" value="1"/>
</dbReference>
<evidence type="ECO:0000313" key="3">
    <source>
        <dbReference type="Proteomes" id="UP000780875"/>
    </source>
</evidence>
<organism evidence="2 3">
    <name type="scientific">Nocardioides mangrovi</name>
    <dbReference type="NCBI Taxonomy" id="2874580"/>
    <lineage>
        <taxon>Bacteria</taxon>
        <taxon>Bacillati</taxon>
        <taxon>Actinomycetota</taxon>
        <taxon>Actinomycetes</taxon>
        <taxon>Propionibacteriales</taxon>
        <taxon>Nocardioidaceae</taxon>
        <taxon>Nocardioides</taxon>
    </lineage>
</organism>
<dbReference type="EMBL" id="JAIQZJ010000013">
    <property type="protein sequence ID" value="MBZ5740333.1"/>
    <property type="molecule type" value="Genomic_DNA"/>
</dbReference>
<accession>A0ABS7UH21</accession>
<evidence type="ECO:0000313" key="2">
    <source>
        <dbReference type="EMBL" id="MBZ5740333.1"/>
    </source>
</evidence>